<reference evidence="4" key="1">
    <citation type="journal article" date="2023" name="Mol. Biol. Evol.">
        <title>Third-Generation Sequencing Reveals the Adaptive Role of the Epigenome in Three Deep-Sea Polychaetes.</title>
        <authorList>
            <person name="Perez M."/>
            <person name="Aroh O."/>
            <person name="Sun Y."/>
            <person name="Lan Y."/>
            <person name="Juniper S.K."/>
            <person name="Young C.R."/>
            <person name="Angers B."/>
            <person name="Qian P.Y."/>
        </authorList>
    </citation>
    <scope>NUCLEOTIDE SEQUENCE</scope>
    <source>
        <strain evidence="4">P08H-3</strain>
    </source>
</reference>
<dbReference type="EMBL" id="JAODUP010000324">
    <property type="protein sequence ID" value="KAK2152603.1"/>
    <property type="molecule type" value="Genomic_DNA"/>
</dbReference>
<dbReference type="PROSITE" id="PS00514">
    <property type="entry name" value="FIBRINOGEN_C_1"/>
    <property type="match status" value="1"/>
</dbReference>
<evidence type="ECO:0000259" key="3">
    <source>
        <dbReference type="PROSITE" id="PS51406"/>
    </source>
</evidence>
<feature type="compositionally biased region" description="Basic and acidic residues" evidence="2">
    <location>
        <begin position="129"/>
        <end position="141"/>
    </location>
</feature>
<feature type="domain" description="Fibrinogen C-terminal" evidence="3">
    <location>
        <begin position="310"/>
        <end position="526"/>
    </location>
</feature>
<dbReference type="InterPro" id="IPR050373">
    <property type="entry name" value="Fibrinogen_C-term_domain"/>
</dbReference>
<sequence length="527" mass="60523">MKWTALVGNFISITRRCLWLACWLTIIANNSGLLAKPRGTAANSRGLLKRSAGLVSSSDPEARSWRVTTLATKVSPSSSVLEPGSIAGSMKLTKAERLRRRKLERKQKRLSKQQTMKKSKSRSHPARHGTKDIKTKLKDSLDTDPDWSAPAAIAVNAAKDNMQQYAAKSITAAENDVLAHGKANRYAMTPRDLYSMMLEIESKLLGEMVRSRDTNDLLAKHSTWIDVLNRTVSENDENFTKLQSEVEHIRNVLKSEDEYHRSIEVKLSGLMLDIAEVNNLLSTSEKRASTRLEDKTIPVESSPMTHCQHTANVTRYRDCEELYHHGHTTSGVYYISPLYSSCPLPVYCDMDTPPGGWMVFQRRQDGSTNFTKDWVAYRQGFGDVTKEFWLGNDNLFLLTNQLHYQLRVDLWDFYGSRVFAEYLHFKVDGERDRYRLHVSNHTGTAPDSLHNHNEVYFSTPDRDNDLYPSYHCAKEWEAGWWFSNCWFAILNGRYHDTTKVEYRGISWNDWKAEQLQKVEMKMRPSGY</sequence>
<dbReference type="AlphaFoldDB" id="A0AAD9N233"/>
<dbReference type="Gene3D" id="3.90.215.10">
    <property type="entry name" value="Gamma Fibrinogen, chain A, domain 1"/>
    <property type="match status" value="1"/>
</dbReference>
<evidence type="ECO:0000313" key="4">
    <source>
        <dbReference type="EMBL" id="KAK2152603.1"/>
    </source>
</evidence>
<dbReference type="InterPro" id="IPR014716">
    <property type="entry name" value="Fibrinogen_a/b/g_C_1"/>
</dbReference>
<keyword evidence="5" id="KW-1185">Reference proteome</keyword>
<dbReference type="SUPFAM" id="SSF56496">
    <property type="entry name" value="Fibrinogen C-terminal domain-like"/>
    <property type="match status" value="1"/>
</dbReference>
<dbReference type="SMART" id="SM00186">
    <property type="entry name" value="FBG"/>
    <property type="match status" value="1"/>
</dbReference>
<comment type="caution">
    <text evidence="4">The sequence shown here is derived from an EMBL/GenBank/DDBJ whole genome shotgun (WGS) entry which is preliminary data.</text>
</comment>
<proteinExistence type="predicted"/>
<feature type="compositionally biased region" description="Basic residues" evidence="2">
    <location>
        <begin position="97"/>
        <end position="128"/>
    </location>
</feature>
<dbReference type="InterPro" id="IPR002181">
    <property type="entry name" value="Fibrinogen_a/b/g_C_dom"/>
</dbReference>
<dbReference type="PROSITE" id="PS51406">
    <property type="entry name" value="FIBRINOGEN_C_2"/>
    <property type="match status" value="1"/>
</dbReference>
<evidence type="ECO:0000313" key="5">
    <source>
        <dbReference type="Proteomes" id="UP001208570"/>
    </source>
</evidence>
<dbReference type="InterPro" id="IPR036056">
    <property type="entry name" value="Fibrinogen-like_C"/>
</dbReference>
<dbReference type="CDD" id="cd00087">
    <property type="entry name" value="FReD"/>
    <property type="match status" value="1"/>
</dbReference>
<feature type="region of interest" description="Disordered" evidence="2">
    <location>
        <begin position="91"/>
        <end position="141"/>
    </location>
</feature>
<dbReference type="PANTHER" id="PTHR19143">
    <property type="entry name" value="FIBRINOGEN/TENASCIN/ANGIOPOEITIN"/>
    <property type="match status" value="1"/>
</dbReference>
<keyword evidence="1" id="KW-1015">Disulfide bond</keyword>
<dbReference type="FunFam" id="3.90.215.10:FF:000001">
    <property type="entry name" value="Tenascin isoform 1"/>
    <property type="match status" value="1"/>
</dbReference>
<evidence type="ECO:0000256" key="2">
    <source>
        <dbReference type="SAM" id="MobiDB-lite"/>
    </source>
</evidence>
<protein>
    <recommendedName>
        <fullName evidence="3">Fibrinogen C-terminal domain-containing protein</fullName>
    </recommendedName>
</protein>
<dbReference type="Proteomes" id="UP001208570">
    <property type="component" value="Unassembled WGS sequence"/>
</dbReference>
<name>A0AAD9N233_9ANNE</name>
<accession>A0AAD9N233</accession>
<dbReference type="Pfam" id="PF00147">
    <property type="entry name" value="Fibrinogen_C"/>
    <property type="match status" value="1"/>
</dbReference>
<organism evidence="4 5">
    <name type="scientific">Paralvinella palmiformis</name>
    <dbReference type="NCBI Taxonomy" id="53620"/>
    <lineage>
        <taxon>Eukaryota</taxon>
        <taxon>Metazoa</taxon>
        <taxon>Spiralia</taxon>
        <taxon>Lophotrochozoa</taxon>
        <taxon>Annelida</taxon>
        <taxon>Polychaeta</taxon>
        <taxon>Sedentaria</taxon>
        <taxon>Canalipalpata</taxon>
        <taxon>Terebellida</taxon>
        <taxon>Terebelliformia</taxon>
        <taxon>Alvinellidae</taxon>
        <taxon>Paralvinella</taxon>
    </lineage>
</organism>
<dbReference type="PANTHER" id="PTHR19143:SF458">
    <property type="entry name" value="FIBRINOGEN C-TERMINAL DOMAIN-CONTAINING PROTEIN-RELATED"/>
    <property type="match status" value="1"/>
</dbReference>
<gene>
    <name evidence="4" type="ORF">LSH36_323g03122</name>
</gene>
<evidence type="ECO:0000256" key="1">
    <source>
        <dbReference type="ARBA" id="ARBA00023157"/>
    </source>
</evidence>
<dbReference type="InterPro" id="IPR020837">
    <property type="entry name" value="Fibrinogen_CS"/>
</dbReference>
<dbReference type="NCBIfam" id="NF040941">
    <property type="entry name" value="GGGWT_bact"/>
    <property type="match status" value="1"/>
</dbReference>
<dbReference type="GO" id="GO:0005615">
    <property type="term" value="C:extracellular space"/>
    <property type="evidence" value="ECO:0007669"/>
    <property type="project" value="TreeGrafter"/>
</dbReference>